<dbReference type="EMBL" id="FQYL01000018">
    <property type="protein sequence ID" value="SHJ27878.1"/>
    <property type="molecule type" value="Genomic_DNA"/>
</dbReference>
<keyword evidence="2" id="KW-0472">Membrane</keyword>
<keyword evidence="2" id="KW-0812">Transmembrane</keyword>
<feature type="region of interest" description="Disordered" evidence="1">
    <location>
        <begin position="1"/>
        <end position="69"/>
    </location>
</feature>
<feature type="transmembrane region" description="Helical" evidence="2">
    <location>
        <begin position="290"/>
        <end position="312"/>
    </location>
</feature>
<comment type="caution">
    <text evidence="3">The sequence shown here is derived from an EMBL/GenBank/DDBJ whole genome shotgun (WGS) entry which is preliminary data.</text>
</comment>
<feature type="transmembrane region" description="Helical" evidence="2">
    <location>
        <begin position="253"/>
        <end position="270"/>
    </location>
</feature>
<evidence type="ECO:0000313" key="3">
    <source>
        <dbReference type="EMBL" id="SHJ27878.1"/>
    </source>
</evidence>
<evidence type="ECO:0000313" key="4">
    <source>
        <dbReference type="Proteomes" id="UP000184390"/>
    </source>
</evidence>
<dbReference type="RefSeq" id="WP_231952661.1">
    <property type="nucleotide sequence ID" value="NZ_BDIO01000006.1"/>
</dbReference>
<keyword evidence="2" id="KW-1133">Transmembrane helix</keyword>
<dbReference type="InterPro" id="IPR018650">
    <property type="entry name" value="STSV1_Orf64"/>
</dbReference>
<feature type="transmembrane region" description="Helical" evidence="2">
    <location>
        <begin position="212"/>
        <end position="232"/>
    </location>
</feature>
<feature type="transmembrane region" description="Helical" evidence="2">
    <location>
        <begin position="81"/>
        <end position="101"/>
    </location>
</feature>
<feature type="compositionally biased region" description="Pro residues" evidence="1">
    <location>
        <begin position="21"/>
        <end position="35"/>
    </location>
</feature>
<feature type="transmembrane region" description="Helical" evidence="2">
    <location>
        <begin position="187"/>
        <end position="206"/>
    </location>
</feature>
<feature type="transmembrane region" description="Helical" evidence="2">
    <location>
        <begin position="347"/>
        <end position="369"/>
    </location>
</feature>
<feature type="transmembrane region" description="Helical" evidence="2">
    <location>
        <begin position="429"/>
        <end position="449"/>
    </location>
</feature>
<feature type="transmembrane region" description="Helical" evidence="2">
    <location>
        <begin position="148"/>
        <end position="175"/>
    </location>
</feature>
<accession>A0ABY1IK43</accession>
<sequence>MSPVPSPDDAVPPQDGAAAYPIPPLPAAQPMPPLPQGQYLPPDARGPEESAGTARAIAPEAEEVPPFRLTPPRSLRDLRDLLPAALTVLIGAWVLIAYSVGQWRAMTVPSWDLGIFSEAAKAYSHLDAPIVPIKGPGYNLLGDHFHPILVLLGPLWALFPSGLTLLIVQDILLAVSAWPIVRLAQRLTHPIVALALGLTYVLSWGFQGAVAAQFHEIAFAVPMLAFASAAFVERRWLAVACWSAPLVLVKEDLGLTVLMIGLAVAVRGLGELRRGHLAHPIGRLTTWQLGLVLAAFGVVMFFLTTTVLLPMLNPGGTWAYSIGSGADGGAHQDLITRLFSPEVKIQTLVVLALTAGGIGLGSPWIAVVAPTLAWRFLGSVAFYWEWRNWHYNAVLIPVAVGALLDVVAALKRRRSRRPEGAGWLEVPLWARWLALLGLAAPMVLGAVTASDLPLWQMNDRGFGRAPERMASVEAVHNLIPEGSTVETDLSLMAYLVPRADVAWVGTGSEAPQYVVIDARSSAWGGNAPRDAAAWIEGRTGRDYILIFNEDDLQVAQLVGSR</sequence>
<reference evidence="3 4" key="1">
    <citation type="submission" date="2016-11" db="EMBL/GenBank/DDBJ databases">
        <authorList>
            <person name="Varghese N."/>
            <person name="Submissions S."/>
        </authorList>
    </citation>
    <scope>NUCLEOTIDE SEQUENCE [LARGE SCALE GENOMIC DNA]</scope>
    <source>
        <strain evidence="3 4">PA</strain>
    </source>
</reference>
<dbReference type="Proteomes" id="UP000184390">
    <property type="component" value="Unassembled WGS sequence"/>
</dbReference>
<keyword evidence="4" id="KW-1185">Reference proteome</keyword>
<dbReference type="Pfam" id="PF09852">
    <property type="entry name" value="DUF2079"/>
    <property type="match status" value="1"/>
</dbReference>
<protein>
    <submittedName>
        <fullName evidence="3">Uncharacterized membrane protein</fullName>
    </submittedName>
</protein>
<gene>
    <name evidence="3" type="ORF">SAMN05216246_11819</name>
</gene>
<name>A0ABY1IK43_9ACTO</name>
<organism evidence="3 4">
    <name type="scientific">Actinomyces denticolens</name>
    <dbReference type="NCBI Taxonomy" id="52767"/>
    <lineage>
        <taxon>Bacteria</taxon>
        <taxon>Bacillati</taxon>
        <taxon>Actinomycetota</taxon>
        <taxon>Actinomycetes</taxon>
        <taxon>Actinomycetales</taxon>
        <taxon>Actinomycetaceae</taxon>
        <taxon>Actinomyces</taxon>
    </lineage>
</organism>
<feature type="compositionally biased region" description="Low complexity" evidence="1">
    <location>
        <begin position="7"/>
        <end position="20"/>
    </location>
</feature>
<evidence type="ECO:0000256" key="1">
    <source>
        <dbReference type="SAM" id="MobiDB-lite"/>
    </source>
</evidence>
<proteinExistence type="predicted"/>
<feature type="transmembrane region" description="Helical" evidence="2">
    <location>
        <begin position="389"/>
        <end position="408"/>
    </location>
</feature>
<evidence type="ECO:0000256" key="2">
    <source>
        <dbReference type="SAM" id="Phobius"/>
    </source>
</evidence>